<name>A0A4Y3PQT9_BREPA</name>
<dbReference type="AlphaFoldDB" id="A0A4Y3PQT9"/>
<dbReference type="Proteomes" id="UP000316882">
    <property type="component" value="Unassembled WGS sequence"/>
</dbReference>
<evidence type="ECO:0000313" key="2">
    <source>
        <dbReference type="Proteomes" id="UP000316882"/>
    </source>
</evidence>
<comment type="caution">
    <text evidence="1">The sequence shown here is derived from an EMBL/GenBank/DDBJ whole genome shotgun (WGS) entry which is preliminary data.</text>
</comment>
<sequence>MMLVLSGKVGGKTPWIQHKVLNQKKEDEWNKMGLNTRNGNGAHRKIVIIEGLLTKYGERV</sequence>
<keyword evidence="2" id="KW-1185">Reference proteome</keyword>
<accession>A0A4Y3PQT9</accession>
<reference evidence="1 2" key="1">
    <citation type="submission" date="2019-06" db="EMBL/GenBank/DDBJ databases">
        <title>Whole genome shotgun sequence of Brevibacillus parabrevis NBRC 12334.</title>
        <authorList>
            <person name="Hosoyama A."/>
            <person name="Uohara A."/>
            <person name="Ohji S."/>
            <person name="Ichikawa N."/>
        </authorList>
    </citation>
    <scope>NUCLEOTIDE SEQUENCE [LARGE SCALE GENOMIC DNA]</scope>
    <source>
        <strain evidence="1 2">NBRC 12334</strain>
    </source>
</reference>
<organism evidence="1 2">
    <name type="scientific">Brevibacillus parabrevis</name>
    <dbReference type="NCBI Taxonomy" id="54914"/>
    <lineage>
        <taxon>Bacteria</taxon>
        <taxon>Bacillati</taxon>
        <taxon>Bacillota</taxon>
        <taxon>Bacilli</taxon>
        <taxon>Bacillales</taxon>
        <taxon>Paenibacillaceae</taxon>
        <taxon>Brevibacillus</taxon>
    </lineage>
</organism>
<protein>
    <submittedName>
        <fullName evidence="1">Uncharacterized protein</fullName>
    </submittedName>
</protein>
<dbReference type="EMBL" id="BJMH01000053">
    <property type="protein sequence ID" value="GEB35773.1"/>
    <property type="molecule type" value="Genomic_DNA"/>
</dbReference>
<gene>
    <name evidence="1" type="ORF">BPA01_53530</name>
</gene>
<evidence type="ECO:0000313" key="1">
    <source>
        <dbReference type="EMBL" id="GEB35773.1"/>
    </source>
</evidence>
<proteinExistence type="predicted"/>